<organism evidence="1 2">
    <name type="scientific">Glossina palpalis gambiensis</name>
    <dbReference type="NCBI Taxonomy" id="67801"/>
    <lineage>
        <taxon>Eukaryota</taxon>
        <taxon>Metazoa</taxon>
        <taxon>Ecdysozoa</taxon>
        <taxon>Arthropoda</taxon>
        <taxon>Hexapoda</taxon>
        <taxon>Insecta</taxon>
        <taxon>Pterygota</taxon>
        <taxon>Neoptera</taxon>
        <taxon>Endopterygota</taxon>
        <taxon>Diptera</taxon>
        <taxon>Brachycera</taxon>
        <taxon>Muscomorpha</taxon>
        <taxon>Hippoboscoidea</taxon>
        <taxon>Glossinidae</taxon>
        <taxon>Glossina</taxon>
    </lineage>
</organism>
<reference evidence="1" key="2">
    <citation type="submission" date="2020-05" db="UniProtKB">
        <authorList>
            <consortium name="EnsemblMetazoa"/>
        </authorList>
    </citation>
    <scope>IDENTIFICATION</scope>
    <source>
        <strain evidence="1">IAEA</strain>
    </source>
</reference>
<reference evidence="2" key="1">
    <citation type="submission" date="2015-01" db="EMBL/GenBank/DDBJ databases">
        <authorList>
            <person name="Aksoy S."/>
            <person name="Warren W."/>
            <person name="Wilson R.K."/>
        </authorList>
    </citation>
    <scope>NUCLEOTIDE SEQUENCE [LARGE SCALE GENOMIC DNA]</scope>
    <source>
        <strain evidence="2">IAEA</strain>
    </source>
</reference>
<protein>
    <submittedName>
        <fullName evidence="1">Uncharacterized protein</fullName>
    </submittedName>
</protein>
<evidence type="ECO:0000313" key="2">
    <source>
        <dbReference type="Proteomes" id="UP000092460"/>
    </source>
</evidence>
<dbReference type="EnsemblMetazoa" id="GPPI047731-RA">
    <property type="protein sequence ID" value="GPPI047731-PA"/>
    <property type="gene ID" value="GPPI047731"/>
</dbReference>
<name>A0A1B0C2Z9_9MUSC</name>
<proteinExistence type="predicted"/>
<dbReference type="VEuPathDB" id="VectorBase:GPPI047731"/>
<accession>A0A1B0C2Z9</accession>
<dbReference type="EMBL" id="JXJN01024739">
    <property type="status" value="NOT_ANNOTATED_CDS"/>
    <property type="molecule type" value="Genomic_DNA"/>
</dbReference>
<keyword evidence="2" id="KW-1185">Reference proteome</keyword>
<evidence type="ECO:0000313" key="1">
    <source>
        <dbReference type="EnsemblMetazoa" id="GPPI047731-PA"/>
    </source>
</evidence>
<dbReference type="Proteomes" id="UP000092460">
    <property type="component" value="Unassembled WGS sequence"/>
</dbReference>
<dbReference type="AlphaFoldDB" id="A0A1B0C2Z9"/>
<sequence length="137" mass="15745">MIGTLFEFSAEIKTATDYSCATSVVFNFYRINYRPFITFQIETINTHDSKAIKTGERSNVNNTCNGLFPPDIYSTATTQFFTYMFPMRCSNFIESLVLSRSFLIEGKDLVMFSFTFEGSVGWFAKELVEFDSPILYN</sequence>